<dbReference type="PANTHER" id="PTHR39639">
    <property type="entry name" value="CHROMOSOME 16, WHOLE GENOME SHOTGUN SEQUENCE"/>
    <property type="match status" value="1"/>
</dbReference>
<feature type="domain" description="GmrSD restriction endonucleases N-terminal" evidence="2">
    <location>
        <begin position="74"/>
        <end position="253"/>
    </location>
</feature>
<evidence type="ECO:0000313" key="4">
    <source>
        <dbReference type="Proteomes" id="UP000297472"/>
    </source>
</evidence>
<dbReference type="RefSeq" id="WP_134424457.1">
    <property type="nucleotide sequence ID" value="NZ_SOHA01000022.1"/>
</dbReference>
<accession>A0A4Y8JZ55</accession>
<proteinExistence type="predicted"/>
<dbReference type="OrthoDB" id="9787127at2"/>
<dbReference type="Proteomes" id="UP000297472">
    <property type="component" value="Unassembled WGS sequence"/>
</dbReference>
<evidence type="ECO:0000259" key="2">
    <source>
        <dbReference type="Pfam" id="PF03235"/>
    </source>
</evidence>
<reference evidence="3 4" key="1">
    <citation type="submission" date="2019-03" db="EMBL/GenBank/DDBJ databases">
        <title>Genomics of glacier-inhabiting Cryobacterium strains.</title>
        <authorList>
            <person name="Liu Q."/>
            <person name="Xin Y.-H."/>
        </authorList>
    </citation>
    <scope>NUCLEOTIDE SEQUENCE [LARGE SCALE GENOMIC DNA]</scope>
    <source>
        <strain evidence="3 4">TMT1-51</strain>
    </source>
</reference>
<keyword evidence="4" id="KW-1185">Reference proteome</keyword>
<comment type="caution">
    <text evidence="3">The sequence shown here is derived from an EMBL/GenBank/DDBJ whole genome shotgun (WGS) entry which is preliminary data.</text>
</comment>
<organism evidence="3 4">
    <name type="scientific">Cryobacterium cryoconiti</name>
    <dbReference type="NCBI Taxonomy" id="1259239"/>
    <lineage>
        <taxon>Bacteria</taxon>
        <taxon>Bacillati</taxon>
        <taxon>Actinomycetota</taxon>
        <taxon>Actinomycetes</taxon>
        <taxon>Micrococcales</taxon>
        <taxon>Microbacteriaceae</taxon>
        <taxon>Cryobacterium</taxon>
    </lineage>
</organism>
<name>A0A4Y8JZ55_9MICO</name>
<dbReference type="PANTHER" id="PTHR39639:SF1">
    <property type="entry name" value="DUF262 DOMAIN-CONTAINING PROTEIN"/>
    <property type="match status" value="1"/>
</dbReference>
<gene>
    <name evidence="3" type="ORF">E3T49_08230</name>
</gene>
<sequence length="422" mass="46506">MTNIEGEADGAGAGAGVGAESLVEYDEQGDDSSSVEATNAADASWLDAASQELDEVEVDEYDIVSSPNDWNYSTIVNFIESGAMKIPAFQRNYVWDKKRASKLIESLLIGLPVPQVFLYEESRNNFIVIDGQQRLLTLYFYAKGRFPKPKIRGELRPTLSSGLLDESFLEDDEFFEPFKLALAKTTSGRVNRYQGLTYKGLKEDRTNLDLRTIRNIVVKQTSPSGNAAVFEIFSRLNTGGVNLSQQEIRASLYHSALFDQVLDLNLNPAWRSIVGQTSPDARMRDTEFLLRGLALARGLDGFTGSMSGFINTFCLQAQKYTDAQATQAIQSLLQFMELFEVQPGGVFMRGLGNKFSGVLFESFFAAWVRAGSPALSADAIVREIAVVKSSDAFADTLQEGSTKPTNIRRRVAIAEEAIGRLS</sequence>
<dbReference type="EMBL" id="SOHA01000022">
    <property type="protein sequence ID" value="TFD30285.1"/>
    <property type="molecule type" value="Genomic_DNA"/>
</dbReference>
<evidence type="ECO:0000256" key="1">
    <source>
        <dbReference type="SAM" id="MobiDB-lite"/>
    </source>
</evidence>
<evidence type="ECO:0000313" key="3">
    <source>
        <dbReference type="EMBL" id="TFD30285.1"/>
    </source>
</evidence>
<dbReference type="Pfam" id="PF03235">
    <property type="entry name" value="GmrSD_N"/>
    <property type="match status" value="1"/>
</dbReference>
<dbReference type="AlphaFoldDB" id="A0A4Y8JZ55"/>
<feature type="region of interest" description="Disordered" evidence="1">
    <location>
        <begin position="1"/>
        <end position="37"/>
    </location>
</feature>
<dbReference type="InterPro" id="IPR004919">
    <property type="entry name" value="GmrSD_N"/>
</dbReference>
<protein>
    <submittedName>
        <fullName evidence="3">DUF262 domain-containing protein</fullName>
    </submittedName>
</protein>